<comment type="caution">
    <text evidence="1">The sequence shown here is derived from an EMBL/GenBank/DDBJ whole genome shotgun (WGS) entry which is preliminary data.</text>
</comment>
<dbReference type="EMBL" id="VUNE01000005">
    <property type="protein sequence ID" value="MST63067.1"/>
    <property type="molecule type" value="Genomic_DNA"/>
</dbReference>
<dbReference type="InterPro" id="IPR015915">
    <property type="entry name" value="Kelch-typ_b-propeller"/>
</dbReference>
<reference evidence="1 2" key="1">
    <citation type="submission" date="2019-08" db="EMBL/GenBank/DDBJ databases">
        <title>In-depth cultivation of the pig gut microbiome towards novel bacterial diversity and tailored functional studies.</title>
        <authorList>
            <person name="Wylensek D."/>
            <person name="Hitch T.C.A."/>
            <person name="Clavel T."/>
        </authorList>
    </citation>
    <scope>NUCLEOTIDE SEQUENCE [LARGE SCALE GENOMIC DNA]</scope>
    <source>
        <strain evidence="1 2">WCA-SAB-591-4A-A</strain>
    </source>
</reference>
<evidence type="ECO:0000313" key="2">
    <source>
        <dbReference type="Proteomes" id="UP000440713"/>
    </source>
</evidence>
<proteinExistence type="predicted"/>
<name>A0A6N7XI56_9FIRM</name>
<evidence type="ECO:0000313" key="1">
    <source>
        <dbReference type="EMBL" id="MST63067.1"/>
    </source>
</evidence>
<dbReference type="SUPFAM" id="SSF117281">
    <property type="entry name" value="Kelch motif"/>
    <property type="match status" value="1"/>
</dbReference>
<dbReference type="InterPro" id="IPR049254">
    <property type="entry name" value="Phage_tail_terminator"/>
</dbReference>
<keyword evidence="2" id="KW-1185">Reference proteome</keyword>
<dbReference type="RefSeq" id="WP_154538545.1">
    <property type="nucleotide sequence ID" value="NZ_JAXFFP010000004.1"/>
</dbReference>
<dbReference type="Gene3D" id="2.120.10.80">
    <property type="entry name" value="Kelch-type beta propeller"/>
    <property type="match status" value="1"/>
</dbReference>
<sequence>MITIMDVKKAFNEKLKKVTGVGVGSHAIDENIEGPIFFTEINVISSGSINKVLHRNNLRLRALYYPAKKLDKVDMYKVQCELEKYFRLSFEVGSRVLNVQDLRFDIDEEEVSNEILGNTDWYGNGLIAYKDKIYMIGLFSTFGNGDYDYYTDNVAEYDINLNKWNASKKLKFRRGMGAFCVIENVVYYFSYSENKLCTYNLDTESNIFTGIVDNTDSSGGALIMIPYKNNIYMIRYNNSNMIIYKIDLSSNTIYEYSKFKTNIDEIQACYDGNYIYFSDGIKIYRFDIETKTYELFFDFSPIASRSDPYGRTSDRKYSINDLLLYKDNLMIISRKIITLNLTTKTYKISKSNISKTLYVPNTCSSCVYKKTVYVKSEAGDYGRKDNLFKKWFI</sequence>
<gene>
    <name evidence="1" type="ORF">FYJ71_08980</name>
</gene>
<dbReference type="Proteomes" id="UP000440713">
    <property type="component" value="Unassembled WGS sequence"/>
</dbReference>
<organism evidence="1 2">
    <name type="scientific">Peptostreptococcus porci</name>
    <dbReference type="NCBI Taxonomy" id="2652282"/>
    <lineage>
        <taxon>Bacteria</taxon>
        <taxon>Bacillati</taxon>
        <taxon>Bacillota</taxon>
        <taxon>Clostridia</taxon>
        <taxon>Peptostreptococcales</taxon>
        <taxon>Peptostreptococcaceae</taxon>
        <taxon>Peptostreptococcus</taxon>
    </lineage>
</organism>
<accession>A0A6N7XI56</accession>
<dbReference type="AlphaFoldDB" id="A0A6N7XI56"/>
<protein>
    <submittedName>
        <fullName evidence="1">Uncharacterized protein</fullName>
    </submittedName>
</protein>
<dbReference type="Pfam" id="PF20765">
    <property type="entry name" value="Phage_tail_terminator_8"/>
    <property type="match status" value="1"/>
</dbReference>